<dbReference type="CDD" id="cd01834">
    <property type="entry name" value="SGNH_hydrolase_like_2"/>
    <property type="match status" value="1"/>
</dbReference>
<dbReference type="InterPro" id="IPR036514">
    <property type="entry name" value="SGNH_hydro_sf"/>
</dbReference>
<evidence type="ECO:0000256" key="1">
    <source>
        <dbReference type="SAM" id="SignalP"/>
    </source>
</evidence>
<dbReference type="Pfam" id="PF13472">
    <property type="entry name" value="Lipase_GDSL_2"/>
    <property type="match status" value="1"/>
</dbReference>
<dbReference type="InterPro" id="IPR013830">
    <property type="entry name" value="SGNH_hydro"/>
</dbReference>
<evidence type="ECO:0000313" key="4">
    <source>
        <dbReference type="Proteomes" id="UP001302349"/>
    </source>
</evidence>
<organism evidence="3 4">
    <name type="scientific">Imperialibacter roseus</name>
    <dbReference type="NCBI Taxonomy" id="1324217"/>
    <lineage>
        <taxon>Bacteria</taxon>
        <taxon>Pseudomonadati</taxon>
        <taxon>Bacteroidota</taxon>
        <taxon>Cytophagia</taxon>
        <taxon>Cytophagales</taxon>
        <taxon>Flammeovirgaceae</taxon>
        <taxon>Imperialibacter</taxon>
    </lineage>
</organism>
<dbReference type="Gene3D" id="3.40.50.1110">
    <property type="entry name" value="SGNH hydrolase"/>
    <property type="match status" value="1"/>
</dbReference>
<name>A0ABZ0IVE5_9BACT</name>
<keyword evidence="3" id="KW-0378">Hydrolase</keyword>
<gene>
    <name evidence="3" type="ORF">RT717_04640</name>
</gene>
<sequence length="312" mass="34992">MTRMITCLLFAFSLHLSAQSQGSYIIPDSVQRIVFLGNSITYAGQYVSYIEACLRLAYPHRKFEVINVGLPSETVSGLSETNHADGKFPRPDLRERLDRVLAQTQPDLVFASYGMNDGIYLPFDDTRFQAYKEGINWLHREVSKSGAAIVHLTPPVFDERKGVAYANVLDIYSDWLISNRYTKDWNVADVHGPMKKHLEDRRLIDPDFKYASDGVHPDKTGHWIMAKAILAYLGLNELARADSAGEAVSTASNGEKILQLIEERQAIMKDAWLTATGHTRPGMKEGLPLKEALAQSAEFEKALGKLMEGLRF</sequence>
<dbReference type="EC" id="3.1.-.-" evidence="3"/>
<keyword evidence="4" id="KW-1185">Reference proteome</keyword>
<evidence type="ECO:0000313" key="3">
    <source>
        <dbReference type="EMBL" id="WOK07915.1"/>
    </source>
</evidence>
<feature type="domain" description="SGNH hydrolase-type esterase" evidence="2">
    <location>
        <begin position="35"/>
        <end position="223"/>
    </location>
</feature>
<dbReference type="PANTHER" id="PTHR30383:SF5">
    <property type="entry name" value="SGNH HYDROLASE-TYPE ESTERASE DOMAIN-CONTAINING PROTEIN"/>
    <property type="match status" value="1"/>
</dbReference>
<protein>
    <submittedName>
        <fullName evidence="3">SGNH/GDSL hydrolase family protein</fullName>
        <ecNumber evidence="3">3.1.-.-</ecNumber>
    </submittedName>
</protein>
<dbReference type="Proteomes" id="UP001302349">
    <property type="component" value="Chromosome"/>
</dbReference>
<accession>A0ABZ0IVE5</accession>
<dbReference type="PANTHER" id="PTHR30383">
    <property type="entry name" value="THIOESTERASE 1/PROTEASE 1/LYSOPHOSPHOLIPASE L1"/>
    <property type="match status" value="1"/>
</dbReference>
<dbReference type="SUPFAM" id="SSF52266">
    <property type="entry name" value="SGNH hydrolase"/>
    <property type="match status" value="1"/>
</dbReference>
<dbReference type="EMBL" id="CP136051">
    <property type="protein sequence ID" value="WOK07915.1"/>
    <property type="molecule type" value="Genomic_DNA"/>
</dbReference>
<proteinExistence type="predicted"/>
<dbReference type="InterPro" id="IPR051532">
    <property type="entry name" value="Ester_Hydrolysis_Enzymes"/>
</dbReference>
<keyword evidence="1" id="KW-0732">Signal</keyword>
<reference evidence="3 4" key="1">
    <citation type="journal article" date="2023" name="Microbiol. Resour. Announc.">
        <title>Complete Genome Sequence of Imperialibacter roseus strain P4T.</title>
        <authorList>
            <person name="Tizabi D.R."/>
            <person name="Bachvaroff T."/>
            <person name="Hill R.T."/>
        </authorList>
    </citation>
    <scope>NUCLEOTIDE SEQUENCE [LARGE SCALE GENOMIC DNA]</scope>
    <source>
        <strain evidence="3 4">P4T</strain>
    </source>
</reference>
<dbReference type="GO" id="GO:0016787">
    <property type="term" value="F:hydrolase activity"/>
    <property type="evidence" value="ECO:0007669"/>
    <property type="project" value="UniProtKB-KW"/>
</dbReference>
<feature type="chain" id="PRO_5046488257" evidence="1">
    <location>
        <begin position="21"/>
        <end position="312"/>
    </location>
</feature>
<evidence type="ECO:0000259" key="2">
    <source>
        <dbReference type="Pfam" id="PF13472"/>
    </source>
</evidence>
<feature type="signal peptide" evidence="1">
    <location>
        <begin position="1"/>
        <end position="20"/>
    </location>
</feature>
<dbReference type="RefSeq" id="WP_317490563.1">
    <property type="nucleotide sequence ID" value="NZ_CP136051.1"/>
</dbReference>